<dbReference type="Pfam" id="PF00067">
    <property type="entry name" value="p450"/>
    <property type="match status" value="1"/>
</dbReference>
<keyword evidence="10" id="KW-0443">Lipid metabolism</keyword>
<evidence type="ECO:0000256" key="12">
    <source>
        <dbReference type="ARBA" id="ARBA00023221"/>
    </source>
</evidence>
<dbReference type="AlphaFoldDB" id="A0A7I7Y4F5"/>
<organism evidence="18 19">
    <name type="scientific">Mycolicibacterium confluentis</name>
    <dbReference type="NCBI Taxonomy" id="28047"/>
    <lineage>
        <taxon>Bacteria</taxon>
        <taxon>Bacillati</taxon>
        <taxon>Actinomycetota</taxon>
        <taxon>Actinomycetes</taxon>
        <taxon>Mycobacteriales</taxon>
        <taxon>Mycobacteriaceae</taxon>
        <taxon>Mycolicibacterium</taxon>
    </lineage>
</organism>
<reference evidence="18" key="1">
    <citation type="journal article" date="2019" name="Emerg. Microbes Infect.">
        <title>Comprehensive subspecies identification of 175 nontuberculous mycobacteria species based on 7547 genomic profiles.</title>
        <authorList>
            <person name="Matsumoto Y."/>
            <person name="Kinjo T."/>
            <person name="Motooka D."/>
            <person name="Nabeya D."/>
            <person name="Jung N."/>
            <person name="Uechi K."/>
            <person name="Horii T."/>
            <person name="Iida T."/>
            <person name="Fujita J."/>
            <person name="Nakamura S."/>
        </authorList>
    </citation>
    <scope>NUCLEOTIDE SEQUENCE [LARGE SCALE GENOMIC DNA]</scope>
    <source>
        <strain evidence="18">JCM 13671</strain>
    </source>
</reference>
<evidence type="ECO:0000256" key="1">
    <source>
        <dbReference type="ARBA" id="ARBA00001971"/>
    </source>
</evidence>
<evidence type="ECO:0000313" key="19">
    <source>
        <dbReference type="Proteomes" id="UP000466931"/>
    </source>
</evidence>
<accession>A0A7I7Y4F5</accession>
<evidence type="ECO:0000256" key="5">
    <source>
        <dbReference type="ARBA" id="ARBA00022723"/>
    </source>
</evidence>
<evidence type="ECO:0000256" key="7">
    <source>
        <dbReference type="ARBA" id="ARBA00023002"/>
    </source>
</evidence>
<keyword evidence="4" id="KW-0349">Heme</keyword>
<evidence type="ECO:0000256" key="4">
    <source>
        <dbReference type="ARBA" id="ARBA00022617"/>
    </source>
</evidence>
<dbReference type="RefSeq" id="WP_085152004.1">
    <property type="nucleotide sequence ID" value="NZ_AP022612.1"/>
</dbReference>
<keyword evidence="6" id="KW-0442">Lipid degradation</keyword>
<keyword evidence="9" id="KW-0503">Monooxygenase</keyword>
<evidence type="ECO:0000256" key="10">
    <source>
        <dbReference type="ARBA" id="ARBA00023098"/>
    </source>
</evidence>
<evidence type="ECO:0000256" key="2">
    <source>
        <dbReference type="ARBA" id="ARBA00010617"/>
    </source>
</evidence>
<keyword evidence="7" id="KW-0560">Oxidoreductase</keyword>
<evidence type="ECO:0000256" key="15">
    <source>
        <dbReference type="ARBA" id="ARBA00079588"/>
    </source>
</evidence>
<comment type="similarity">
    <text evidence="2">Belongs to the cytochrome P450 family.</text>
</comment>
<dbReference type="Gene3D" id="1.10.630.10">
    <property type="entry name" value="Cytochrome P450"/>
    <property type="match status" value="1"/>
</dbReference>
<protein>
    <recommendedName>
        <fullName evidence="14">Steroid C26-monooxygenase</fullName>
    </recommendedName>
    <alternativeName>
        <fullName evidence="15">Cholest-4-en-3-one C26-monooxygenase</fullName>
    </alternativeName>
    <alternativeName>
        <fullName evidence="17">Cholesterol C26-monooxygenase</fullName>
    </alternativeName>
    <alternativeName>
        <fullName evidence="16">Steroid C27-monooxygenase</fullName>
    </alternativeName>
</protein>
<evidence type="ECO:0000256" key="13">
    <source>
        <dbReference type="ARBA" id="ARBA00049645"/>
    </source>
</evidence>
<evidence type="ECO:0000256" key="9">
    <source>
        <dbReference type="ARBA" id="ARBA00023033"/>
    </source>
</evidence>
<dbReference type="PANTHER" id="PTHR46696">
    <property type="entry name" value="P450, PUTATIVE (EUROFUNG)-RELATED"/>
    <property type="match status" value="1"/>
</dbReference>
<keyword evidence="8" id="KW-0408">Iron</keyword>
<dbReference type="PRINTS" id="PR00359">
    <property type="entry name" value="BP450"/>
</dbReference>
<dbReference type="GO" id="GO:0004497">
    <property type="term" value="F:monooxygenase activity"/>
    <property type="evidence" value="ECO:0007669"/>
    <property type="project" value="UniProtKB-KW"/>
</dbReference>
<dbReference type="GO" id="GO:0008203">
    <property type="term" value="P:cholesterol metabolic process"/>
    <property type="evidence" value="ECO:0007669"/>
    <property type="project" value="UniProtKB-KW"/>
</dbReference>
<name>A0A7I7Y4F5_9MYCO</name>
<keyword evidence="19" id="KW-1185">Reference proteome</keyword>
<proteinExistence type="inferred from homology"/>
<reference evidence="18" key="2">
    <citation type="submission" date="2020-02" db="EMBL/GenBank/DDBJ databases">
        <authorList>
            <person name="Matsumoto Y."/>
            <person name="Motooka D."/>
            <person name="Nakamura S."/>
        </authorList>
    </citation>
    <scope>NUCLEOTIDE SEQUENCE</scope>
    <source>
        <strain evidence="18">JCM 13671</strain>
    </source>
</reference>
<dbReference type="CDD" id="cd11029">
    <property type="entry name" value="CYP107-like"/>
    <property type="match status" value="1"/>
</dbReference>
<dbReference type="GO" id="GO:0005506">
    <property type="term" value="F:iron ion binding"/>
    <property type="evidence" value="ECO:0007669"/>
    <property type="project" value="InterPro"/>
</dbReference>
<keyword evidence="11" id="KW-1207">Sterol metabolism</keyword>
<dbReference type="EMBL" id="AP022612">
    <property type="protein sequence ID" value="BBZ36214.1"/>
    <property type="molecule type" value="Genomic_DNA"/>
</dbReference>
<dbReference type="FunFam" id="1.10.630.10:FF:000018">
    <property type="entry name" value="Cytochrome P450 monooxygenase"/>
    <property type="match status" value="1"/>
</dbReference>
<sequence>MSRVVGTLEKTDLDSREMLDHPHARYAHLRENHPVSWATATGLLQGKGGYMLTRYDDVQFVFSDERFSTDVMKNSPAGKFIWLLPPSLRMLAQTMVFKDDPDHKRLRTLVHKAFTPKLVSTMAADVSKIAEELADQVAAMRDVDLVHEYAVRLPMAVIATMLGVADEDRDKFQFLVEKLGNQQGNMLRGFPTARKLAKLFEELIDDRRLNPDEGLISELVLANEGGDRLSHKELVSMVFLLLLAGHDTTANLIGSSVLALIENPDQQQLLRAQPELLESTAIEELLRFTSPVADGAARFALEDMEIHGVPIPRGSQVLGAITSANRDESVFEKPEELDLTRKPNRHLAFAFGIHYCLGHQLARLEGRTALATLVERFPNWELAARPDDLRYKPTVSLRGLTKLPVRMY</sequence>
<evidence type="ECO:0000256" key="14">
    <source>
        <dbReference type="ARBA" id="ARBA00070775"/>
    </source>
</evidence>
<dbReference type="OrthoDB" id="142769at2"/>
<evidence type="ECO:0000256" key="8">
    <source>
        <dbReference type="ARBA" id="ARBA00023004"/>
    </source>
</evidence>
<gene>
    <name evidence="18" type="primary">pksS</name>
    <name evidence="18" type="ORF">MCNF_48190</name>
</gene>
<dbReference type="PANTHER" id="PTHR46696:SF1">
    <property type="entry name" value="CYTOCHROME P450 YJIB-RELATED"/>
    <property type="match status" value="1"/>
</dbReference>
<evidence type="ECO:0000256" key="3">
    <source>
        <dbReference type="ARBA" id="ARBA00022548"/>
    </source>
</evidence>
<dbReference type="GO" id="GO:0016042">
    <property type="term" value="P:lipid catabolic process"/>
    <property type="evidence" value="ECO:0007669"/>
    <property type="project" value="UniProtKB-KW"/>
</dbReference>
<evidence type="ECO:0000256" key="16">
    <source>
        <dbReference type="ARBA" id="ARBA00082981"/>
    </source>
</evidence>
<evidence type="ECO:0000256" key="11">
    <source>
        <dbReference type="ARBA" id="ARBA00023166"/>
    </source>
</evidence>
<dbReference type="InterPro" id="IPR001128">
    <property type="entry name" value="Cyt_P450"/>
</dbReference>
<dbReference type="InterPro" id="IPR036396">
    <property type="entry name" value="Cyt_P450_sf"/>
</dbReference>
<dbReference type="GO" id="GO:0016705">
    <property type="term" value="F:oxidoreductase activity, acting on paired donors, with incorporation or reduction of molecular oxygen"/>
    <property type="evidence" value="ECO:0007669"/>
    <property type="project" value="InterPro"/>
</dbReference>
<dbReference type="InterPro" id="IPR002397">
    <property type="entry name" value="Cyt_P450_B"/>
</dbReference>
<evidence type="ECO:0000256" key="17">
    <source>
        <dbReference type="ARBA" id="ARBA00083909"/>
    </source>
</evidence>
<evidence type="ECO:0000313" key="18">
    <source>
        <dbReference type="EMBL" id="BBZ36214.1"/>
    </source>
</evidence>
<keyword evidence="5" id="KW-0479">Metal-binding</keyword>
<dbReference type="SUPFAM" id="SSF48264">
    <property type="entry name" value="Cytochrome P450"/>
    <property type="match status" value="1"/>
</dbReference>
<evidence type="ECO:0000256" key="6">
    <source>
        <dbReference type="ARBA" id="ARBA00022963"/>
    </source>
</evidence>
<comment type="cofactor">
    <cofactor evidence="1">
        <name>heme</name>
        <dbReference type="ChEBI" id="CHEBI:30413"/>
    </cofactor>
</comment>
<keyword evidence="3" id="KW-0153">Cholesterol metabolism</keyword>
<dbReference type="GO" id="GO:0020037">
    <property type="term" value="F:heme binding"/>
    <property type="evidence" value="ECO:0007669"/>
    <property type="project" value="InterPro"/>
</dbReference>
<comment type="pathway">
    <text evidence="13">Steroid metabolism; cholesterol degradation.</text>
</comment>
<keyword evidence="12" id="KW-0753">Steroid metabolism</keyword>
<dbReference type="Proteomes" id="UP000466931">
    <property type="component" value="Chromosome"/>
</dbReference>
<dbReference type="PRINTS" id="PR00385">
    <property type="entry name" value="P450"/>
</dbReference>